<feature type="region of interest" description="Disordered" evidence="8">
    <location>
        <begin position="74"/>
        <end position="97"/>
    </location>
</feature>
<organism evidence="10 11">
    <name type="scientific">Schizosaccharomyces cryophilus (strain OY26 / ATCC MYA-4695 / CBS 11777 / NBRC 106824 / NRRL Y48691)</name>
    <name type="common">Fission yeast</name>
    <dbReference type="NCBI Taxonomy" id="653667"/>
    <lineage>
        <taxon>Eukaryota</taxon>
        <taxon>Fungi</taxon>
        <taxon>Dikarya</taxon>
        <taxon>Ascomycota</taxon>
        <taxon>Taphrinomycotina</taxon>
        <taxon>Schizosaccharomycetes</taxon>
        <taxon>Schizosaccharomycetales</taxon>
        <taxon>Schizosaccharomycetaceae</taxon>
        <taxon>Schizosaccharomyces</taxon>
    </lineage>
</organism>
<dbReference type="HOGENOM" id="CLU_008958_5_2_1"/>
<evidence type="ECO:0000259" key="9">
    <source>
        <dbReference type="PROSITE" id="PS51758"/>
    </source>
</evidence>
<sequence length="460" mass="52723">MLKNRVLTRPLIKGSQLTNVPKCASFIQPMIPIRAYGHLPFRPISRSAVSFSDSRLNRAYFGMKYGFPMRYSSNAPKESSEKDVADPSTFEQQKPTAPVKKASMWQRLKGGVLHFWDGTKLLGVEFKISSKLVYKMAVGYELTRRESRQLTRTLKDIGRLVPFSMFVLVPFAELLLPVAVKLFPNLLPSTFEDPKDKQAKKEKLRKVRSDVSEVLRGTIKSGKFTFSDETRKSKEFRNFFLKVRTSGQSPSREELINVCQYFKDDITLDNLSRAQLIALCRYMNLNAFGTDPLLRYNIRSRMRQIRRDDRAIYIEGINSLSVPELFNACNSRGIRSQGLSPAKLRDELSVWLDMRIKHGIPSVILMLSNAFSYGYHEGTYESRWDALQDTLASIPDELYHETVVDMPSEEVSNKQRLEILREQEELIEEEAENPDIANKEKDSAKAEPTNSAQPKDNKKV</sequence>
<dbReference type="GeneID" id="25034518"/>
<keyword evidence="6" id="KW-0472">Membrane</keyword>
<dbReference type="eggNOG" id="KOG1043">
    <property type="taxonomic scope" value="Eukaryota"/>
</dbReference>
<dbReference type="RefSeq" id="XP_013023147.1">
    <property type="nucleotide sequence ID" value="XM_013167693.1"/>
</dbReference>
<evidence type="ECO:0000256" key="7">
    <source>
        <dbReference type="PROSITE-ProRule" id="PRU01094"/>
    </source>
</evidence>
<gene>
    <name evidence="10" type="ORF">SPOG_00186</name>
</gene>
<keyword evidence="3" id="KW-0999">Mitochondrion inner membrane</keyword>
<evidence type="ECO:0000256" key="6">
    <source>
        <dbReference type="ARBA" id="ARBA00023136"/>
    </source>
</evidence>
<evidence type="ECO:0000256" key="4">
    <source>
        <dbReference type="ARBA" id="ARBA00022989"/>
    </source>
</evidence>
<proteinExistence type="predicted"/>
<dbReference type="AlphaFoldDB" id="S9XD52"/>
<accession>S9XD52</accession>
<feature type="domain" description="Letm1 RBD" evidence="9">
    <location>
        <begin position="203"/>
        <end position="396"/>
    </location>
</feature>
<keyword evidence="2" id="KW-0812">Transmembrane</keyword>
<evidence type="ECO:0000256" key="2">
    <source>
        <dbReference type="ARBA" id="ARBA00022692"/>
    </source>
</evidence>
<dbReference type="Pfam" id="PF07766">
    <property type="entry name" value="LETM1_RBD"/>
    <property type="match status" value="1"/>
</dbReference>
<dbReference type="PROSITE" id="PS51758">
    <property type="entry name" value="LETM1_RBD"/>
    <property type="match status" value="1"/>
</dbReference>
<name>S9XD52_SCHCR</name>
<keyword evidence="11" id="KW-1185">Reference proteome</keyword>
<dbReference type="GO" id="GO:0005743">
    <property type="term" value="C:mitochondrial inner membrane"/>
    <property type="evidence" value="ECO:0007669"/>
    <property type="project" value="UniProtKB-SubCell"/>
</dbReference>
<keyword evidence="4" id="KW-1133">Transmembrane helix</keyword>
<dbReference type="Proteomes" id="UP000015464">
    <property type="component" value="Unassembled WGS sequence"/>
</dbReference>
<dbReference type="InterPro" id="IPR033122">
    <property type="entry name" value="LETM1-like_RBD"/>
</dbReference>
<evidence type="ECO:0000313" key="11">
    <source>
        <dbReference type="Proteomes" id="UP000015464"/>
    </source>
</evidence>
<feature type="region of interest" description="Disordered" evidence="8">
    <location>
        <begin position="422"/>
        <end position="460"/>
    </location>
</feature>
<evidence type="ECO:0000313" key="10">
    <source>
        <dbReference type="EMBL" id="EPY51761.1"/>
    </source>
</evidence>
<reference evidence="10 11" key="1">
    <citation type="journal article" date="2011" name="Science">
        <title>Comparative functional genomics of the fission yeasts.</title>
        <authorList>
            <person name="Rhind N."/>
            <person name="Chen Z."/>
            <person name="Yassour M."/>
            <person name="Thompson D.A."/>
            <person name="Haas B.J."/>
            <person name="Habib N."/>
            <person name="Wapinski I."/>
            <person name="Roy S."/>
            <person name="Lin M.F."/>
            <person name="Heiman D.I."/>
            <person name="Young S.K."/>
            <person name="Furuya K."/>
            <person name="Guo Y."/>
            <person name="Pidoux A."/>
            <person name="Chen H.M."/>
            <person name="Robbertse B."/>
            <person name="Goldberg J.M."/>
            <person name="Aoki K."/>
            <person name="Bayne E.H."/>
            <person name="Berlin A.M."/>
            <person name="Desjardins C.A."/>
            <person name="Dobbs E."/>
            <person name="Dukaj L."/>
            <person name="Fan L."/>
            <person name="FitzGerald M.G."/>
            <person name="French C."/>
            <person name="Gujja S."/>
            <person name="Hansen K."/>
            <person name="Keifenheim D."/>
            <person name="Levin J.Z."/>
            <person name="Mosher R.A."/>
            <person name="Mueller C.A."/>
            <person name="Pfiffner J."/>
            <person name="Priest M."/>
            <person name="Russ C."/>
            <person name="Smialowska A."/>
            <person name="Swoboda P."/>
            <person name="Sykes S.M."/>
            <person name="Vaughn M."/>
            <person name="Vengrova S."/>
            <person name="Yoder R."/>
            <person name="Zeng Q."/>
            <person name="Allshire R."/>
            <person name="Baulcombe D."/>
            <person name="Birren B.W."/>
            <person name="Brown W."/>
            <person name="Ekwall K."/>
            <person name="Kellis M."/>
            <person name="Leatherwood J."/>
            <person name="Levin H."/>
            <person name="Margalit H."/>
            <person name="Martienssen R."/>
            <person name="Nieduszynski C.A."/>
            <person name="Spatafora J.W."/>
            <person name="Friedman N."/>
            <person name="Dalgaard J.Z."/>
            <person name="Baumann P."/>
            <person name="Niki H."/>
            <person name="Regev A."/>
            <person name="Nusbaum C."/>
        </authorList>
    </citation>
    <scope>NUCLEOTIDE SEQUENCE [LARGE SCALE GENOMIC DNA]</scope>
    <source>
        <strain evidence="11">OY26 / ATCC MYA-4695 / CBS 11777 / NBRC 106824 / NRRL Y48691</strain>
    </source>
</reference>
<dbReference type="PANTHER" id="PTHR14009">
    <property type="entry name" value="LEUCINE ZIPPER-EF-HAND CONTAINING TRANSMEMBRANE PROTEIN"/>
    <property type="match status" value="1"/>
</dbReference>
<dbReference type="GO" id="GO:0043022">
    <property type="term" value="F:ribosome binding"/>
    <property type="evidence" value="ECO:0007669"/>
    <property type="project" value="InterPro"/>
</dbReference>
<evidence type="ECO:0000256" key="5">
    <source>
        <dbReference type="ARBA" id="ARBA00023128"/>
    </source>
</evidence>
<dbReference type="STRING" id="653667.S9XD52"/>
<comment type="subcellular location">
    <subcellularLocation>
        <location evidence="1">Mitochondrion inner membrane</location>
        <topology evidence="1">Single-pass membrane protein</topology>
    </subcellularLocation>
</comment>
<dbReference type="InterPro" id="IPR044202">
    <property type="entry name" value="LETM1/MDM38-like"/>
</dbReference>
<dbReference type="OMA" id="LQHYWDG"/>
<dbReference type="EMBL" id="KE546990">
    <property type="protein sequence ID" value="EPY51761.1"/>
    <property type="molecule type" value="Genomic_DNA"/>
</dbReference>
<evidence type="ECO:0000256" key="1">
    <source>
        <dbReference type="ARBA" id="ARBA00004434"/>
    </source>
</evidence>
<dbReference type="OrthoDB" id="275278at2759"/>
<keyword evidence="5 7" id="KW-0496">Mitochondrion</keyword>
<protein>
    <submittedName>
        <fullName evidence="10">Inner membrane protein</fullName>
    </submittedName>
</protein>
<evidence type="ECO:0000256" key="8">
    <source>
        <dbReference type="SAM" id="MobiDB-lite"/>
    </source>
</evidence>
<dbReference type="GO" id="GO:0030003">
    <property type="term" value="P:intracellular monoatomic cation homeostasis"/>
    <property type="evidence" value="ECO:0007669"/>
    <property type="project" value="TreeGrafter"/>
</dbReference>
<evidence type="ECO:0000256" key="3">
    <source>
        <dbReference type="ARBA" id="ARBA00022792"/>
    </source>
</evidence>
<dbReference type="PANTHER" id="PTHR14009:SF1">
    <property type="entry name" value="MITOCHONDRIAL PROTON_CALCIUM EXCHANGER PROTEIN"/>
    <property type="match status" value="1"/>
</dbReference>